<dbReference type="Proteomes" id="UP001355056">
    <property type="component" value="Unassembled WGS sequence"/>
</dbReference>
<dbReference type="Gene3D" id="3.40.50.1820">
    <property type="entry name" value="alpha/beta hydrolase"/>
    <property type="match status" value="1"/>
</dbReference>
<sequence length="288" mass="30999">MRLRFQLGGRLMPRTTVERAGSMFCTPYPGSRRRAQAAPIDDARLASCEGAGTAVAEYVWGDPTAQPYVLFAHGWSSYGARILPWVGSLRAAGYAVVAFDQAAHGRSDGNQTNLPEFTARLLEVGRRHGPAAAVIGHSLGGAAAGLALARGLQADCAVLVAPAADPVDAGRRFAREIGLPDHLRQRVFEMFEARLSMRFADLQAENNAPGIDRPALVVHDLEDREVPWSEGERWACHWPRARLLSTRGLGHHRILDDAGVIAAALGFLRGQSVGERVVSSPDLARSVA</sequence>
<name>A0ABU7YVJ3_9GAMM</name>
<dbReference type="PANTHER" id="PTHR43798">
    <property type="entry name" value="MONOACYLGLYCEROL LIPASE"/>
    <property type="match status" value="1"/>
</dbReference>
<keyword evidence="3" id="KW-1185">Reference proteome</keyword>
<dbReference type="InterPro" id="IPR050266">
    <property type="entry name" value="AB_hydrolase_sf"/>
</dbReference>
<dbReference type="GO" id="GO:0016787">
    <property type="term" value="F:hydrolase activity"/>
    <property type="evidence" value="ECO:0007669"/>
    <property type="project" value="UniProtKB-KW"/>
</dbReference>
<organism evidence="2 3">
    <name type="scientific">Novilysobacter erysipheiresistens</name>
    <dbReference type="NCBI Taxonomy" id="1749332"/>
    <lineage>
        <taxon>Bacteria</taxon>
        <taxon>Pseudomonadati</taxon>
        <taxon>Pseudomonadota</taxon>
        <taxon>Gammaproteobacteria</taxon>
        <taxon>Lysobacterales</taxon>
        <taxon>Lysobacteraceae</taxon>
        <taxon>Novilysobacter</taxon>
    </lineage>
</organism>
<protein>
    <submittedName>
        <fullName evidence="2">Alpha/beta hydrolase</fullName>
    </submittedName>
</protein>
<gene>
    <name evidence="2" type="ORF">SNE34_02865</name>
</gene>
<dbReference type="SUPFAM" id="SSF53474">
    <property type="entry name" value="alpha/beta-Hydrolases"/>
    <property type="match status" value="1"/>
</dbReference>
<evidence type="ECO:0000259" key="1">
    <source>
        <dbReference type="Pfam" id="PF12697"/>
    </source>
</evidence>
<dbReference type="RefSeq" id="WP_332614491.1">
    <property type="nucleotide sequence ID" value="NZ_JAXGFP010000001.1"/>
</dbReference>
<feature type="domain" description="AB hydrolase-1" evidence="1">
    <location>
        <begin position="69"/>
        <end position="263"/>
    </location>
</feature>
<evidence type="ECO:0000313" key="2">
    <source>
        <dbReference type="EMBL" id="MEG3182952.1"/>
    </source>
</evidence>
<reference evidence="2 3" key="1">
    <citation type="journal article" date="2016" name="Int. J. Syst. Evol. Microbiol.">
        <title>Lysobacter erysipheiresistens sp. nov., an antagonist of powdery mildew, isolated from tobacco-cultivated soil.</title>
        <authorList>
            <person name="Xie B."/>
            <person name="Li T."/>
            <person name="Lin X."/>
            <person name="Wang C.J."/>
            <person name="Chen Y.J."/>
            <person name="Liu W.J."/>
            <person name="Zhao Z.W."/>
        </authorList>
    </citation>
    <scope>NUCLEOTIDE SEQUENCE [LARGE SCALE GENOMIC DNA]</scope>
    <source>
        <strain evidence="2 3">RS-LYSO-3</strain>
    </source>
</reference>
<evidence type="ECO:0000313" key="3">
    <source>
        <dbReference type="Proteomes" id="UP001355056"/>
    </source>
</evidence>
<keyword evidence="2" id="KW-0378">Hydrolase</keyword>
<dbReference type="Pfam" id="PF12697">
    <property type="entry name" value="Abhydrolase_6"/>
    <property type="match status" value="1"/>
</dbReference>
<dbReference type="InterPro" id="IPR000073">
    <property type="entry name" value="AB_hydrolase_1"/>
</dbReference>
<accession>A0ABU7YVJ3</accession>
<dbReference type="EMBL" id="JAXGFP010000001">
    <property type="protein sequence ID" value="MEG3182952.1"/>
    <property type="molecule type" value="Genomic_DNA"/>
</dbReference>
<dbReference type="PANTHER" id="PTHR43798:SF33">
    <property type="entry name" value="HYDROLASE, PUTATIVE (AFU_ORTHOLOGUE AFUA_2G14860)-RELATED"/>
    <property type="match status" value="1"/>
</dbReference>
<dbReference type="InterPro" id="IPR029058">
    <property type="entry name" value="AB_hydrolase_fold"/>
</dbReference>
<proteinExistence type="predicted"/>
<comment type="caution">
    <text evidence="2">The sequence shown here is derived from an EMBL/GenBank/DDBJ whole genome shotgun (WGS) entry which is preliminary data.</text>
</comment>